<reference evidence="1" key="1">
    <citation type="submission" date="2021-06" db="EMBL/GenBank/DDBJ databases">
        <authorList>
            <person name="Kallberg Y."/>
            <person name="Tangrot J."/>
            <person name="Rosling A."/>
        </authorList>
    </citation>
    <scope>NUCLEOTIDE SEQUENCE</scope>
    <source>
        <strain evidence="1">IL203A</strain>
    </source>
</reference>
<keyword evidence="2" id="KW-1185">Reference proteome</keyword>
<evidence type="ECO:0000313" key="2">
    <source>
        <dbReference type="Proteomes" id="UP000789702"/>
    </source>
</evidence>
<evidence type="ECO:0000313" key="1">
    <source>
        <dbReference type="EMBL" id="CAG8521839.1"/>
    </source>
</evidence>
<protein>
    <submittedName>
        <fullName evidence="1">782_t:CDS:1</fullName>
    </submittedName>
</protein>
<accession>A0ACA9LCC8</accession>
<comment type="caution">
    <text evidence="1">The sequence shown here is derived from an EMBL/GenBank/DDBJ whole genome shotgun (WGS) entry which is preliminary data.</text>
</comment>
<dbReference type="Proteomes" id="UP000789702">
    <property type="component" value="Unassembled WGS sequence"/>
</dbReference>
<gene>
    <name evidence="1" type="ORF">DHETER_LOCUS3954</name>
</gene>
<proteinExistence type="predicted"/>
<sequence length="513" mass="59195">MNQKTQSSNLISMTSKTIATTPTLVNDCLYLIFKLLITNKDLYSCALVSKSWAAIAIPILWEAPFRNDYGFIPSPDVINVYMAFLPHNGHGSKLSPHRIPFDYPSYLKELPFDRFCNFVGKRIWFHSTIIKLLKMFTSHGAILRKFEICSTLANQEILNQDWIVLPSNPEFSSLFGNNLTYFTCGFQWTSKKVELFNALALNCHNIKNLKVKVFREDEGIALANLICAQKQLNKFSLLNSNNFASIVVQALICHTRSLGSLSFKHMNNGHAFRNAAPFTEYTLCQLNKKAVDVIVQCANVTKLKFIDCEGLNSSQYYPIGFAFSNLTSLTYTFGACKDYDYTTPIKLLSDLIRTSCNTLEMIVFFWSTAEILDISQLIQAIICTIRLKVLRIPLYKLEELSLIYQFCDKLENLNINLFKTINPNNALRIFANKQHNNLNTIYIWLYYLKHDVEIDEAQLDWIFAYIFFKNKQIKKFTLDEVYIGKISDDKKISLQKKYPKLKLFGFNDERKRT</sequence>
<name>A0ACA9LCC8_9GLOM</name>
<organism evidence="1 2">
    <name type="scientific">Dentiscutata heterogama</name>
    <dbReference type="NCBI Taxonomy" id="1316150"/>
    <lineage>
        <taxon>Eukaryota</taxon>
        <taxon>Fungi</taxon>
        <taxon>Fungi incertae sedis</taxon>
        <taxon>Mucoromycota</taxon>
        <taxon>Glomeromycotina</taxon>
        <taxon>Glomeromycetes</taxon>
        <taxon>Diversisporales</taxon>
        <taxon>Gigasporaceae</taxon>
        <taxon>Dentiscutata</taxon>
    </lineage>
</organism>
<dbReference type="EMBL" id="CAJVPU010003710">
    <property type="protein sequence ID" value="CAG8521839.1"/>
    <property type="molecule type" value="Genomic_DNA"/>
</dbReference>